<keyword evidence="8" id="KW-1185">Reference proteome</keyword>
<keyword evidence="2 6" id="KW-0812">Transmembrane</keyword>
<evidence type="ECO:0000256" key="1">
    <source>
        <dbReference type="ARBA" id="ARBA00004167"/>
    </source>
</evidence>
<dbReference type="RefSeq" id="WP_085935030.1">
    <property type="nucleotide sequence ID" value="NZ_FUWJ01000003.1"/>
</dbReference>
<evidence type="ECO:0000313" key="8">
    <source>
        <dbReference type="Proteomes" id="UP000190092"/>
    </source>
</evidence>
<reference evidence="8" key="1">
    <citation type="submission" date="2017-02" db="EMBL/GenBank/DDBJ databases">
        <authorList>
            <person name="Varghese N."/>
            <person name="Submissions S."/>
        </authorList>
    </citation>
    <scope>NUCLEOTIDE SEQUENCE [LARGE SCALE GENOMIC DNA]</scope>
    <source>
        <strain evidence="8">ATCC 27094</strain>
    </source>
</reference>
<keyword evidence="4 6" id="KW-0472">Membrane</keyword>
<evidence type="ECO:0000256" key="4">
    <source>
        <dbReference type="ARBA" id="ARBA00023136"/>
    </source>
</evidence>
<feature type="compositionally biased region" description="Basic and acidic residues" evidence="5">
    <location>
        <begin position="1"/>
        <end position="17"/>
    </location>
</feature>
<proteinExistence type="predicted"/>
<protein>
    <recommendedName>
        <fullName evidence="9">Neutral zinc metallopeptidase</fullName>
    </recommendedName>
</protein>
<accession>A0A1T4QNX3</accession>
<dbReference type="OrthoDB" id="9774900at2"/>
<dbReference type="Pfam" id="PF04228">
    <property type="entry name" value="Zn_peptidase"/>
    <property type="match status" value="1"/>
</dbReference>
<dbReference type="PANTHER" id="PTHR30168:SF0">
    <property type="entry name" value="INNER MEMBRANE PROTEIN"/>
    <property type="match status" value="1"/>
</dbReference>
<evidence type="ECO:0000256" key="6">
    <source>
        <dbReference type="SAM" id="Phobius"/>
    </source>
</evidence>
<dbReference type="STRING" id="225324.SAMN02745126_03349"/>
<name>A0A1T4QNX3_9HYPH</name>
<dbReference type="InterPro" id="IPR007343">
    <property type="entry name" value="Uncharacterised_pept_Zn_put"/>
</dbReference>
<sequence>MRMDGDESGNIEDRRGDGGFGGGLGGGFGGPGIPIPIGSGLFKGGFGLIAIVVIGLILGIDPISLLGGLSGGGTYVQAPSPSRTASRPATDADPEVKFVSRVLKSTEDVWGDLFQQIGRQYRQPRLVLYRDATQTACGTGQAAMGPFYCPGDQRVYLDLSFFDELASRFRSPGQFPQAYVIAHEIGHHVQNLLGITGKVARVQDGMSRRDANAMSVRVELQADCLAGVWASHANQERGGRMIDEQDIDQALAAATAIGDDRLQRQTQGRVVPDSFTHGTSAQRVRWFKRGLESGDMNRCDTFRAQQL</sequence>
<feature type="transmembrane region" description="Helical" evidence="6">
    <location>
        <begin position="41"/>
        <end position="60"/>
    </location>
</feature>
<evidence type="ECO:0008006" key="9">
    <source>
        <dbReference type="Google" id="ProtNLM"/>
    </source>
</evidence>
<dbReference type="Proteomes" id="UP000190092">
    <property type="component" value="Unassembled WGS sequence"/>
</dbReference>
<evidence type="ECO:0000256" key="5">
    <source>
        <dbReference type="SAM" id="MobiDB-lite"/>
    </source>
</evidence>
<dbReference type="PANTHER" id="PTHR30168">
    <property type="entry name" value="PUTATIVE MEMBRANE PROTEIN YPFJ"/>
    <property type="match status" value="1"/>
</dbReference>
<dbReference type="EMBL" id="FUWJ01000003">
    <property type="protein sequence ID" value="SKA05394.1"/>
    <property type="molecule type" value="Genomic_DNA"/>
</dbReference>
<evidence type="ECO:0000256" key="2">
    <source>
        <dbReference type="ARBA" id="ARBA00022692"/>
    </source>
</evidence>
<gene>
    <name evidence="7" type="ORF">SAMN02745126_03349</name>
</gene>
<organism evidence="7 8">
    <name type="scientific">Enhydrobacter aerosaccus</name>
    <dbReference type="NCBI Taxonomy" id="225324"/>
    <lineage>
        <taxon>Bacteria</taxon>
        <taxon>Pseudomonadati</taxon>
        <taxon>Pseudomonadota</taxon>
        <taxon>Alphaproteobacteria</taxon>
        <taxon>Hyphomicrobiales</taxon>
        <taxon>Enhydrobacter</taxon>
    </lineage>
</organism>
<keyword evidence="3 6" id="KW-1133">Transmembrane helix</keyword>
<evidence type="ECO:0000313" key="7">
    <source>
        <dbReference type="EMBL" id="SKA05394.1"/>
    </source>
</evidence>
<comment type="subcellular location">
    <subcellularLocation>
        <location evidence="1">Membrane</location>
        <topology evidence="1">Single-pass membrane protein</topology>
    </subcellularLocation>
</comment>
<evidence type="ECO:0000256" key="3">
    <source>
        <dbReference type="ARBA" id="ARBA00022989"/>
    </source>
</evidence>
<feature type="region of interest" description="Disordered" evidence="5">
    <location>
        <begin position="1"/>
        <end position="23"/>
    </location>
</feature>
<dbReference type="AlphaFoldDB" id="A0A1T4QNX3"/>
<dbReference type="GO" id="GO:0016020">
    <property type="term" value="C:membrane"/>
    <property type="evidence" value="ECO:0007669"/>
    <property type="project" value="UniProtKB-SubCell"/>
</dbReference>